<keyword evidence="4" id="KW-1185">Reference proteome</keyword>
<feature type="region of interest" description="Disordered" evidence="1">
    <location>
        <begin position="183"/>
        <end position="222"/>
    </location>
</feature>
<dbReference type="AlphaFoldDB" id="A0A0R0CWH1"/>
<dbReference type="OrthoDB" id="1550941at2"/>
<feature type="compositionally biased region" description="Gly residues" evidence="1">
    <location>
        <begin position="191"/>
        <end position="201"/>
    </location>
</feature>
<keyword evidence="2" id="KW-0472">Membrane</keyword>
<dbReference type="EMBL" id="LDJJ01000010">
    <property type="protein sequence ID" value="KRG70746.1"/>
    <property type="molecule type" value="Genomic_DNA"/>
</dbReference>
<feature type="transmembrane region" description="Helical" evidence="2">
    <location>
        <begin position="12"/>
        <end position="33"/>
    </location>
</feature>
<accession>A0A0R0CWH1</accession>
<evidence type="ECO:0000313" key="3">
    <source>
        <dbReference type="EMBL" id="KRG70746.1"/>
    </source>
</evidence>
<sequence length="250" mass="25556">MRGLDFSSWQGLLSTLFGLAIITLIGVGIRLLVMQVVQQKREAANRQINERLKTLIAAYKTLGGSFTGDLSVDPSHLRDLRRRAAELAQGDAVTTAEGTVLLPVVDPGEAGDRARRIRDAVEAALSDVILLGTEEQVRLAARAATDMVEGRPIHTAELVVSLRDFIRSVLDLEVIPAALAIPRQGPLRPAGSGGGNKGGGKAGDKEGGAGGKGGAGAGGGMGGMGAGMGMGAGLGYGAGRSGDDDPERGP</sequence>
<protein>
    <submittedName>
        <fullName evidence="3">Uncharacterized protein</fullName>
    </submittedName>
</protein>
<dbReference type="PATRIC" id="fig|405446.3.peg.45"/>
<gene>
    <name evidence="3" type="ORF">ABB27_04095</name>
</gene>
<reference evidence="3 4" key="1">
    <citation type="submission" date="2015-05" db="EMBL/GenBank/DDBJ databases">
        <title>Genome sequencing and analysis of members of genus Stenotrophomonas.</title>
        <authorList>
            <person name="Patil P.P."/>
            <person name="Midha S."/>
            <person name="Patil P.B."/>
        </authorList>
    </citation>
    <scope>NUCLEOTIDE SEQUENCE [LARGE SCALE GENOMIC DNA]</scope>
    <source>
        <strain evidence="3 4">DSM 18941</strain>
    </source>
</reference>
<dbReference type="RefSeq" id="WP_057626955.1">
    <property type="nucleotide sequence ID" value="NZ_LDJJ01000010.1"/>
</dbReference>
<feature type="compositionally biased region" description="Gly residues" evidence="1">
    <location>
        <begin position="208"/>
        <end position="222"/>
    </location>
</feature>
<evidence type="ECO:0000256" key="1">
    <source>
        <dbReference type="SAM" id="MobiDB-lite"/>
    </source>
</evidence>
<keyword evidence="2" id="KW-0812">Transmembrane</keyword>
<comment type="caution">
    <text evidence="3">The sequence shown here is derived from an EMBL/GenBank/DDBJ whole genome shotgun (WGS) entry which is preliminary data.</text>
</comment>
<dbReference type="Proteomes" id="UP000051863">
    <property type="component" value="Unassembled WGS sequence"/>
</dbReference>
<evidence type="ECO:0000313" key="4">
    <source>
        <dbReference type="Proteomes" id="UP000051863"/>
    </source>
</evidence>
<organism evidence="3 4">
    <name type="scientific">Stenotrophomonas terrae</name>
    <dbReference type="NCBI Taxonomy" id="405446"/>
    <lineage>
        <taxon>Bacteria</taxon>
        <taxon>Pseudomonadati</taxon>
        <taxon>Pseudomonadota</taxon>
        <taxon>Gammaproteobacteria</taxon>
        <taxon>Lysobacterales</taxon>
        <taxon>Lysobacteraceae</taxon>
        <taxon>Stenotrophomonas</taxon>
    </lineage>
</organism>
<evidence type="ECO:0000256" key="2">
    <source>
        <dbReference type="SAM" id="Phobius"/>
    </source>
</evidence>
<keyword evidence="2" id="KW-1133">Transmembrane helix</keyword>
<proteinExistence type="predicted"/>
<name>A0A0R0CWH1_9GAMM</name>